<evidence type="ECO:0000313" key="2">
    <source>
        <dbReference type="EMBL" id="MBN1571990.1"/>
    </source>
</evidence>
<dbReference type="EMBL" id="JAFGIX010000010">
    <property type="protein sequence ID" value="MBN1571990.1"/>
    <property type="molecule type" value="Genomic_DNA"/>
</dbReference>
<evidence type="ECO:0000259" key="1">
    <source>
        <dbReference type="Pfam" id="PF12706"/>
    </source>
</evidence>
<evidence type="ECO:0000313" key="3">
    <source>
        <dbReference type="Proteomes" id="UP000809273"/>
    </source>
</evidence>
<comment type="caution">
    <text evidence="2">The sequence shown here is derived from an EMBL/GenBank/DDBJ whole genome shotgun (WGS) entry which is preliminary data.</text>
</comment>
<feature type="domain" description="Metallo-beta-lactamase" evidence="1">
    <location>
        <begin position="105"/>
        <end position="294"/>
    </location>
</feature>
<dbReference type="SUPFAM" id="SSF56281">
    <property type="entry name" value="Metallo-hydrolase/oxidoreductase"/>
    <property type="match status" value="1"/>
</dbReference>
<gene>
    <name evidence="2" type="ORF">JW984_02210</name>
</gene>
<dbReference type="Pfam" id="PF12706">
    <property type="entry name" value="Lactamase_B_2"/>
    <property type="match status" value="1"/>
</dbReference>
<dbReference type="GO" id="GO:0005737">
    <property type="term" value="C:cytoplasm"/>
    <property type="evidence" value="ECO:0007669"/>
    <property type="project" value="TreeGrafter"/>
</dbReference>
<proteinExistence type="predicted"/>
<reference evidence="2" key="2">
    <citation type="submission" date="2021-01" db="EMBL/GenBank/DDBJ databases">
        <authorList>
            <person name="Hahn C.R."/>
            <person name="Youssef N.H."/>
            <person name="Elshahed M."/>
        </authorList>
    </citation>
    <scope>NUCLEOTIDE SEQUENCE</scope>
    <source>
        <strain evidence="2">Zod_Metabat.24</strain>
    </source>
</reference>
<sequence length="335" mass="39013">MAESEDERALIVNYDGLSLREYAKKKLHHGFERFLSPFGSIKDQGGFKNLFKWKFLSDNRFKGFYKDERVVGVSVDWNAVKKHKGLSATFLKHSTVLIKDEGKYLLVDPVFYRFIGKIRDFTPLNFDVAEMPAPDHVLISHGHRDHLDFNSLRRLDRNTHLVTPLGYDWIFKILRMKNRTKLDWYESYRNGGFEITLLPCNHWTMRDPIEGPNRSLWGSYLIKTASGGNIFVSGDTAYFDYFKEIGEQCKIDLAIICLGAYEPRWFMKGSHMDPKETVRAFRELNAERLMVIHWGTFRLGDEPVYFPPIDIEREMEAAGLSDRLVKIAHGETLFL</sequence>
<protein>
    <submittedName>
        <fullName evidence="2">MBL fold metallo-hydrolase</fullName>
    </submittedName>
</protein>
<dbReference type="AlphaFoldDB" id="A0A9D8KA81"/>
<accession>A0A9D8KA81</accession>
<dbReference type="Proteomes" id="UP000809273">
    <property type="component" value="Unassembled WGS sequence"/>
</dbReference>
<dbReference type="PANTHER" id="PTHR15032:SF4">
    <property type="entry name" value="N-ACYL-PHOSPHATIDYLETHANOLAMINE-HYDROLYZING PHOSPHOLIPASE D"/>
    <property type="match status" value="1"/>
</dbReference>
<dbReference type="PANTHER" id="PTHR15032">
    <property type="entry name" value="N-ACYL-PHOSPHATIDYLETHANOLAMINE-HYDROLYZING PHOSPHOLIPASE D"/>
    <property type="match status" value="1"/>
</dbReference>
<organism evidence="2 3">
    <name type="scientific">Candidatus Zymogenus saltonus</name>
    <dbReference type="NCBI Taxonomy" id="2844893"/>
    <lineage>
        <taxon>Bacteria</taxon>
        <taxon>Deltaproteobacteria</taxon>
        <taxon>Candidatus Zymogenia</taxon>
        <taxon>Candidatus Zymogeniales</taxon>
        <taxon>Candidatus Zymogenaceae</taxon>
        <taxon>Candidatus Zymogenus</taxon>
    </lineage>
</organism>
<dbReference type="InterPro" id="IPR001279">
    <property type="entry name" value="Metallo-B-lactamas"/>
</dbReference>
<name>A0A9D8KA81_9DELT</name>
<dbReference type="InterPro" id="IPR036866">
    <property type="entry name" value="RibonucZ/Hydroxyglut_hydro"/>
</dbReference>
<dbReference type="Gene3D" id="3.60.15.10">
    <property type="entry name" value="Ribonuclease Z/Hydroxyacylglutathione hydrolase-like"/>
    <property type="match status" value="1"/>
</dbReference>
<reference evidence="2" key="1">
    <citation type="journal article" date="2021" name="Environ. Microbiol.">
        <title>Genomic characterization of three novel Desulfobacterota classes expand the metabolic and phylogenetic diversity of the phylum.</title>
        <authorList>
            <person name="Murphy C.L."/>
            <person name="Biggerstaff J."/>
            <person name="Eichhorn A."/>
            <person name="Ewing E."/>
            <person name="Shahan R."/>
            <person name="Soriano D."/>
            <person name="Stewart S."/>
            <person name="VanMol K."/>
            <person name="Walker R."/>
            <person name="Walters P."/>
            <person name="Elshahed M.S."/>
            <person name="Youssef N.H."/>
        </authorList>
    </citation>
    <scope>NUCLEOTIDE SEQUENCE</scope>
    <source>
        <strain evidence="2">Zod_Metabat.24</strain>
    </source>
</reference>